<feature type="domain" description="C2H2-type" evidence="7">
    <location>
        <begin position="334"/>
        <end position="361"/>
    </location>
</feature>
<dbReference type="GO" id="GO:0008270">
    <property type="term" value="F:zinc ion binding"/>
    <property type="evidence" value="ECO:0007669"/>
    <property type="project" value="UniProtKB-KW"/>
</dbReference>
<accession>A0A226EUZ6</accession>
<dbReference type="FunFam" id="3.30.160.60:FF:000624">
    <property type="entry name" value="zinc finger protein 697"/>
    <property type="match status" value="1"/>
</dbReference>
<feature type="region of interest" description="Disordered" evidence="6">
    <location>
        <begin position="108"/>
        <end position="179"/>
    </location>
</feature>
<reference evidence="8 9" key="1">
    <citation type="submission" date="2015-12" db="EMBL/GenBank/DDBJ databases">
        <title>The genome of Folsomia candida.</title>
        <authorList>
            <person name="Faddeeva A."/>
            <person name="Derks M.F."/>
            <person name="Anvar Y."/>
            <person name="Smit S."/>
            <person name="Van Straalen N."/>
            <person name="Roelofs D."/>
        </authorList>
    </citation>
    <scope>NUCLEOTIDE SEQUENCE [LARGE SCALE GENOMIC DNA]</scope>
    <source>
        <strain evidence="8 9">VU population</strain>
        <tissue evidence="8">Whole body</tissue>
    </source>
</reference>
<keyword evidence="3 5" id="KW-0863">Zinc-finger</keyword>
<dbReference type="PROSITE" id="PS50157">
    <property type="entry name" value="ZINC_FINGER_C2H2_2"/>
    <property type="match status" value="4"/>
</dbReference>
<dbReference type="SMART" id="SM00355">
    <property type="entry name" value="ZnF_C2H2"/>
    <property type="match status" value="6"/>
</dbReference>
<evidence type="ECO:0000256" key="3">
    <source>
        <dbReference type="ARBA" id="ARBA00022771"/>
    </source>
</evidence>
<evidence type="ECO:0000256" key="1">
    <source>
        <dbReference type="ARBA" id="ARBA00022723"/>
    </source>
</evidence>
<dbReference type="InterPro" id="IPR036236">
    <property type="entry name" value="Znf_C2H2_sf"/>
</dbReference>
<evidence type="ECO:0000313" key="9">
    <source>
        <dbReference type="Proteomes" id="UP000198287"/>
    </source>
</evidence>
<feature type="region of interest" description="Disordered" evidence="6">
    <location>
        <begin position="252"/>
        <end position="272"/>
    </location>
</feature>
<organism evidence="8 9">
    <name type="scientific">Folsomia candida</name>
    <name type="common">Springtail</name>
    <dbReference type="NCBI Taxonomy" id="158441"/>
    <lineage>
        <taxon>Eukaryota</taxon>
        <taxon>Metazoa</taxon>
        <taxon>Ecdysozoa</taxon>
        <taxon>Arthropoda</taxon>
        <taxon>Hexapoda</taxon>
        <taxon>Collembola</taxon>
        <taxon>Entomobryomorpha</taxon>
        <taxon>Isotomoidea</taxon>
        <taxon>Isotomidae</taxon>
        <taxon>Proisotominae</taxon>
        <taxon>Folsomia</taxon>
    </lineage>
</organism>
<dbReference type="PANTHER" id="PTHR24379">
    <property type="entry name" value="KRAB AND ZINC FINGER DOMAIN-CONTAINING"/>
    <property type="match status" value="1"/>
</dbReference>
<evidence type="ECO:0000256" key="2">
    <source>
        <dbReference type="ARBA" id="ARBA00022737"/>
    </source>
</evidence>
<keyword evidence="2" id="KW-0677">Repeat</keyword>
<feature type="compositionally biased region" description="Polar residues" evidence="6">
    <location>
        <begin position="113"/>
        <end position="124"/>
    </location>
</feature>
<keyword evidence="9" id="KW-1185">Reference proteome</keyword>
<evidence type="ECO:0000256" key="5">
    <source>
        <dbReference type="PROSITE-ProRule" id="PRU00042"/>
    </source>
</evidence>
<gene>
    <name evidence="8" type="ORF">Fcan01_01386</name>
</gene>
<sequence length="534" mass="62196">MDPYVKLIRDPKVEDMVTGWSETCFACRNKSEFVPQLLYLQEMQLFKHLILQKTNLSPSIVKTFEANLHTCSECLQLILALCGMNQQIIAIQREMDKIVDSVKNSLQERDNQLDNPTPVESWSSLPLEDDDLEPDDEHEDPILDIEFGIDLGSNSDSNKHDDESSNVTETRGYRKRRWTPRTAKRKALQFLSEVKSEPESEDEIFPQFDPFLDNSYENEGQDDDQKLPGKINSPPKCKINLLRKRRRKFSPKKVVTQSLNGKPPSCAKKTRGHNKATTVDQFKLRPPSTPDGKFPCSKCGKIFTNWRSVLSHEITVCKIHHDKGKLVKLNFKLFECDKCDKKFVFIKDYERHKYIHLRVKPFLCEKCGKNFSQKQALTYHEKVYCKKQEPDVELRKKLRQLKLQLDRDKYKNYKFPCDACQRRYPTQQKLDDHIKRPHKMVTKFQKISCDICEEEMHIHLFISHKRDIHKIAGSHKCQQCKKGFYSANGLQKHVKSVHVREQVKETSLDHGNDQEDNSNGFSSNNSTSCETKAT</sequence>
<dbReference type="Proteomes" id="UP000198287">
    <property type="component" value="Unassembled WGS sequence"/>
</dbReference>
<dbReference type="InterPro" id="IPR013087">
    <property type="entry name" value="Znf_C2H2_type"/>
</dbReference>
<evidence type="ECO:0000259" key="7">
    <source>
        <dbReference type="PROSITE" id="PS50157"/>
    </source>
</evidence>
<feature type="domain" description="C2H2-type" evidence="7">
    <location>
        <begin position="362"/>
        <end position="389"/>
    </location>
</feature>
<evidence type="ECO:0000256" key="6">
    <source>
        <dbReference type="SAM" id="MobiDB-lite"/>
    </source>
</evidence>
<dbReference type="OrthoDB" id="8922241at2759"/>
<dbReference type="PROSITE" id="PS00028">
    <property type="entry name" value="ZINC_FINGER_C2H2_1"/>
    <property type="match status" value="3"/>
</dbReference>
<dbReference type="Gene3D" id="3.30.160.60">
    <property type="entry name" value="Classic Zinc Finger"/>
    <property type="match status" value="3"/>
</dbReference>
<name>A0A226EUZ6_FOLCA</name>
<dbReference type="PANTHER" id="PTHR24379:SF121">
    <property type="entry name" value="C2H2-TYPE DOMAIN-CONTAINING PROTEIN"/>
    <property type="match status" value="1"/>
</dbReference>
<keyword evidence="4" id="KW-0862">Zinc</keyword>
<feature type="compositionally biased region" description="Acidic residues" evidence="6">
    <location>
        <begin position="127"/>
        <end position="143"/>
    </location>
</feature>
<protein>
    <submittedName>
        <fullName evidence="8">Zinc finger and SCAN domain-containing protein 22</fullName>
    </submittedName>
</protein>
<feature type="region of interest" description="Disordered" evidence="6">
    <location>
        <begin position="505"/>
        <end position="534"/>
    </location>
</feature>
<evidence type="ECO:0000256" key="4">
    <source>
        <dbReference type="ARBA" id="ARBA00022833"/>
    </source>
</evidence>
<feature type="domain" description="C2H2-type" evidence="7">
    <location>
        <begin position="294"/>
        <end position="325"/>
    </location>
</feature>
<feature type="compositionally biased region" description="Low complexity" evidence="6">
    <location>
        <begin position="517"/>
        <end position="528"/>
    </location>
</feature>
<keyword evidence="1" id="KW-0479">Metal-binding</keyword>
<feature type="region of interest" description="Disordered" evidence="6">
    <location>
        <begin position="193"/>
        <end position="236"/>
    </location>
</feature>
<dbReference type="EMBL" id="LNIX01000001">
    <property type="protein sequence ID" value="OXA61349.1"/>
    <property type="molecule type" value="Genomic_DNA"/>
</dbReference>
<evidence type="ECO:0000313" key="8">
    <source>
        <dbReference type="EMBL" id="OXA61349.1"/>
    </source>
</evidence>
<dbReference type="Pfam" id="PF00096">
    <property type="entry name" value="zf-C2H2"/>
    <property type="match status" value="2"/>
</dbReference>
<dbReference type="AlphaFoldDB" id="A0A226EUZ6"/>
<comment type="caution">
    <text evidence="8">The sequence shown here is derived from an EMBL/GenBank/DDBJ whole genome shotgun (WGS) entry which is preliminary data.</text>
</comment>
<dbReference type="SUPFAM" id="SSF57667">
    <property type="entry name" value="beta-beta-alpha zinc fingers"/>
    <property type="match status" value="1"/>
</dbReference>
<feature type="domain" description="C2H2-type" evidence="7">
    <location>
        <begin position="475"/>
        <end position="503"/>
    </location>
</feature>
<proteinExistence type="predicted"/>